<sequence length="159" mass="17408">MSDIGETKHISFKCIFNDFFPAYKMEKPVIIISQVAIILTALDSFIAAQSTSFSPTPSIQQTFAVSNQTEMLNASMTTVQHQITSVHVQPSSTEVSRPNSKIMSTPPSSTAKVNEEDKIEEDEDKKKETAIIAASCGGAAVVFIGLTLVIWNHRKEDNT</sequence>
<feature type="region of interest" description="Disordered" evidence="1">
    <location>
        <begin position="88"/>
        <end position="125"/>
    </location>
</feature>
<comment type="caution">
    <text evidence="3">The sequence shown here is derived from an EMBL/GenBank/DDBJ whole genome shotgun (WGS) entry which is preliminary data.</text>
</comment>
<reference evidence="3 4" key="1">
    <citation type="submission" date="2022-05" db="EMBL/GenBank/DDBJ databases">
        <authorList>
            <consortium name="Genoscope - CEA"/>
            <person name="William W."/>
        </authorList>
    </citation>
    <scope>NUCLEOTIDE SEQUENCE [LARGE SCALE GENOMIC DNA]</scope>
</reference>
<keyword evidence="2" id="KW-1133">Transmembrane helix</keyword>
<feature type="compositionally biased region" description="Polar residues" evidence="1">
    <location>
        <begin position="88"/>
        <end position="112"/>
    </location>
</feature>
<evidence type="ECO:0000256" key="1">
    <source>
        <dbReference type="SAM" id="MobiDB-lite"/>
    </source>
</evidence>
<name>A0AAU9XDV0_9CNID</name>
<feature type="transmembrane region" description="Helical" evidence="2">
    <location>
        <begin position="130"/>
        <end position="151"/>
    </location>
</feature>
<evidence type="ECO:0000256" key="2">
    <source>
        <dbReference type="SAM" id="Phobius"/>
    </source>
</evidence>
<organism evidence="3 4">
    <name type="scientific">Pocillopora meandrina</name>
    <dbReference type="NCBI Taxonomy" id="46732"/>
    <lineage>
        <taxon>Eukaryota</taxon>
        <taxon>Metazoa</taxon>
        <taxon>Cnidaria</taxon>
        <taxon>Anthozoa</taxon>
        <taxon>Hexacorallia</taxon>
        <taxon>Scleractinia</taxon>
        <taxon>Astrocoeniina</taxon>
        <taxon>Pocilloporidae</taxon>
        <taxon>Pocillopora</taxon>
    </lineage>
</organism>
<dbReference type="AlphaFoldDB" id="A0AAU9XDV0"/>
<evidence type="ECO:0000313" key="3">
    <source>
        <dbReference type="EMBL" id="CAH3145432.1"/>
    </source>
</evidence>
<proteinExistence type="predicted"/>
<evidence type="ECO:0008006" key="5">
    <source>
        <dbReference type="Google" id="ProtNLM"/>
    </source>
</evidence>
<dbReference type="Proteomes" id="UP001159428">
    <property type="component" value="Unassembled WGS sequence"/>
</dbReference>
<accession>A0AAU9XDV0</accession>
<keyword evidence="2" id="KW-0472">Membrane</keyword>
<keyword evidence="4" id="KW-1185">Reference proteome</keyword>
<evidence type="ECO:0000313" key="4">
    <source>
        <dbReference type="Proteomes" id="UP001159428"/>
    </source>
</evidence>
<gene>
    <name evidence="3" type="ORF">PMEA_00022572</name>
</gene>
<keyword evidence="2" id="KW-0812">Transmembrane</keyword>
<dbReference type="EMBL" id="CALNXJ010000040">
    <property type="protein sequence ID" value="CAH3145432.1"/>
    <property type="molecule type" value="Genomic_DNA"/>
</dbReference>
<feature type="transmembrane region" description="Helical" evidence="2">
    <location>
        <begin position="29"/>
        <end position="48"/>
    </location>
</feature>
<protein>
    <recommendedName>
        <fullName evidence="5">Transmembrane protein</fullName>
    </recommendedName>
</protein>